<dbReference type="Gene3D" id="1.10.10.60">
    <property type="entry name" value="Homeodomain-like"/>
    <property type="match status" value="1"/>
</dbReference>
<keyword evidence="1" id="KW-0805">Transcription regulation</keyword>
<dbReference type="AlphaFoldDB" id="A0A1M5JVM7"/>
<dbReference type="STRING" id="1194090.SAMN05443144_12858"/>
<organism evidence="5 6">
    <name type="scientific">Fodinibius roseus</name>
    <dbReference type="NCBI Taxonomy" id="1194090"/>
    <lineage>
        <taxon>Bacteria</taxon>
        <taxon>Pseudomonadati</taxon>
        <taxon>Balneolota</taxon>
        <taxon>Balneolia</taxon>
        <taxon>Balneolales</taxon>
        <taxon>Balneolaceae</taxon>
        <taxon>Fodinibius</taxon>
    </lineage>
</organism>
<accession>A0A1M5JVM7</accession>
<evidence type="ECO:0000259" key="4">
    <source>
        <dbReference type="PROSITE" id="PS01124"/>
    </source>
</evidence>
<dbReference type="InterPro" id="IPR018060">
    <property type="entry name" value="HTH_AraC"/>
</dbReference>
<evidence type="ECO:0000256" key="3">
    <source>
        <dbReference type="ARBA" id="ARBA00023163"/>
    </source>
</evidence>
<feature type="domain" description="HTH araC/xylS-type" evidence="4">
    <location>
        <begin position="144"/>
        <end position="244"/>
    </location>
</feature>
<dbReference type="EMBL" id="FQUS01000028">
    <property type="protein sequence ID" value="SHG44627.1"/>
    <property type="molecule type" value="Genomic_DNA"/>
</dbReference>
<dbReference type="SMART" id="SM00342">
    <property type="entry name" value="HTH_ARAC"/>
    <property type="match status" value="1"/>
</dbReference>
<keyword evidence="2" id="KW-0238">DNA-binding</keyword>
<dbReference type="PROSITE" id="PS01124">
    <property type="entry name" value="HTH_ARAC_FAMILY_2"/>
    <property type="match status" value="1"/>
</dbReference>
<dbReference type="RefSeq" id="WP_073068008.1">
    <property type="nucleotide sequence ID" value="NZ_FQUS01000028.1"/>
</dbReference>
<dbReference type="OrthoDB" id="635259at2"/>
<dbReference type="GO" id="GO:0003700">
    <property type="term" value="F:DNA-binding transcription factor activity"/>
    <property type="evidence" value="ECO:0007669"/>
    <property type="project" value="InterPro"/>
</dbReference>
<name>A0A1M5JVM7_9BACT</name>
<protein>
    <submittedName>
        <fullName evidence="5">Helix-turn-helix domain-containing protein</fullName>
    </submittedName>
</protein>
<evidence type="ECO:0000313" key="5">
    <source>
        <dbReference type="EMBL" id="SHG44627.1"/>
    </source>
</evidence>
<proteinExistence type="predicted"/>
<dbReference type="Proteomes" id="UP000184041">
    <property type="component" value="Unassembled WGS sequence"/>
</dbReference>
<dbReference type="Pfam" id="PF12833">
    <property type="entry name" value="HTH_18"/>
    <property type="match status" value="1"/>
</dbReference>
<dbReference type="PANTHER" id="PTHR46796">
    <property type="entry name" value="HTH-TYPE TRANSCRIPTIONAL ACTIVATOR RHAS-RELATED"/>
    <property type="match status" value="1"/>
</dbReference>
<dbReference type="PANTHER" id="PTHR46796:SF13">
    <property type="entry name" value="HTH-TYPE TRANSCRIPTIONAL ACTIVATOR RHAS"/>
    <property type="match status" value="1"/>
</dbReference>
<evidence type="ECO:0000313" key="6">
    <source>
        <dbReference type="Proteomes" id="UP000184041"/>
    </source>
</evidence>
<dbReference type="InterPro" id="IPR050204">
    <property type="entry name" value="AraC_XylS_family_regulators"/>
</dbReference>
<keyword evidence="3" id="KW-0804">Transcription</keyword>
<evidence type="ECO:0000256" key="1">
    <source>
        <dbReference type="ARBA" id="ARBA00023015"/>
    </source>
</evidence>
<dbReference type="SUPFAM" id="SSF46689">
    <property type="entry name" value="Homeodomain-like"/>
    <property type="match status" value="1"/>
</dbReference>
<dbReference type="GO" id="GO:0043565">
    <property type="term" value="F:sequence-specific DNA binding"/>
    <property type="evidence" value="ECO:0007669"/>
    <property type="project" value="InterPro"/>
</dbReference>
<dbReference type="InterPro" id="IPR046532">
    <property type="entry name" value="DUF6597"/>
</dbReference>
<sequence>MKYKEIQPSTALDPYIHSFWQLKGEENDRQWERIFPDGCPGLVINLGDTCVTDNGVVTMDFAKTYVVGTMTSFKDSFIEADTHLFGVCLKPGIFSNFYSYAPQNELTDKTVQLEQKYSFNIDKFIKNPLYYLNLFFTDRLQNRNDLLQSIISDIHQSNGQVSISEIAKKSFISIRRLERNFKTHIGITPKEYSNIVRFQNALSIIKNSGQDRSLLDIAIECGYYDHSHLTNEIKRKTGLVPSQL</sequence>
<evidence type="ECO:0000256" key="2">
    <source>
        <dbReference type="ARBA" id="ARBA00023125"/>
    </source>
</evidence>
<reference evidence="5 6" key="1">
    <citation type="submission" date="2016-11" db="EMBL/GenBank/DDBJ databases">
        <authorList>
            <person name="Jaros S."/>
            <person name="Januszkiewicz K."/>
            <person name="Wedrychowicz H."/>
        </authorList>
    </citation>
    <scope>NUCLEOTIDE SEQUENCE [LARGE SCALE GENOMIC DNA]</scope>
    <source>
        <strain evidence="5 6">DSM 21986</strain>
    </source>
</reference>
<dbReference type="Pfam" id="PF20240">
    <property type="entry name" value="DUF6597"/>
    <property type="match status" value="1"/>
</dbReference>
<keyword evidence="6" id="KW-1185">Reference proteome</keyword>
<dbReference type="InterPro" id="IPR009057">
    <property type="entry name" value="Homeodomain-like_sf"/>
</dbReference>
<gene>
    <name evidence="5" type="ORF">SAMN05443144_12858</name>
</gene>